<protein>
    <submittedName>
        <fullName evidence="1">Uncharacterized protein</fullName>
    </submittedName>
</protein>
<organism evidence="1 2">
    <name type="scientific">Pistacia atlantica</name>
    <dbReference type="NCBI Taxonomy" id="434234"/>
    <lineage>
        <taxon>Eukaryota</taxon>
        <taxon>Viridiplantae</taxon>
        <taxon>Streptophyta</taxon>
        <taxon>Embryophyta</taxon>
        <taxon>Tracheophyta</taxon>
        <taxon>Spermatophyta</taxon>
        <taxon>Magnoliopsida</taxon>
        <taxon>eudicotyledons</taxon>
        <taxon>Gunneridae</taxon>
        <taxon>Pentapetalae</taxon>
        <taxon>rosids</taxon>
        <taxon>malvids</taxon>
        <taxon>Sapindales</taxon>
        <taxon>Anacardiaceae</taxon>
        <taxon>Pistacia</taxon>
    </lineage>
</organism>
<comment type="caution">
    <text evidence="1">The sequence shown here is derived from an EMBL/GenBank/DDBJ whole genome shotgun (WGS) entry which is preliminary data.</text>
</comment>
<dbReference type="EMBL" id="CM047902">
    <property type="protein sequence ID" value="KAJ0095227.1"/>
    <property type="molecule type" value="Genomic_DNA"/>
</dbReference>
<dbReference type="Proteomes" id="UP001164250">
    <property type="component" value="Chromosome 6"/>
</dbReference>
<keyword evidence="2" id="KW-1185">Reference proteome</keyword>
<reference evidence="2" key="1">
    <citation type="journal article" date="2023" name="G3 (Bethesda)">
        <title>Genome assembly and association tests identify interacting loci associated with vigor, precocity, and sex in interspecific pistachio rootstocks.</title>
        <authorList>
            <person name="Palmer W."/>
            <person name="Jacygrad E."/>
            <person name="Sagayaradj S."/>
            <person name="Cavanaugh K."/>
            <person name="Han R."/>
            <person name="Bertier L."/>
            <person name="Beede B."/>
            <person name="Kafkas S."/>
            <person name="Golino D."/>
            <person name="Preece J."/>
            <person name="Michelmore R."/>
        </authorList>
    </citation>
    <scope>NUCLEOTIDE SEQUENCE [LARGE SCALE GENOMIC DNA]</scope>
</reference>
<evidence type="ECO:0000313" key="2">
    <source>
        <dbReference type="Proteomes" id="UP001164250"/>
    </source>
</evidence>
<sequence length="62" mass="7074">MSKMEVQTEVNSSADKFYNVFRHEVQLMPKIIPVKIKHVKLLQGDWGTVGSVKLWTYVPGNA</sequence>
<gene>
    <name evidence="1" type="ORF">Patl1_15444</name>
</gene>
<accession>A0ACC1B8P1</accession>
<proteinExistence type="predicted"/>
<evidence type="ECO:0000313" key="1">
    <source>
        <dbReference type="EMBL" id="KAJ0095227.1"/>
    </source>
</evidence>
<name>A0ACC1B8P1_9ROSI</name>